<gene>
    <name evidence="3" type="ORF">lacNasYZ03_18110</name>
</gene>
<dbReference type="PROSITE" id="PS00101">
    <property type="entry name" value="HEXAPEP_TRANSFERASES"/>
    <property type="match status" value="1"/>
</dbReference>
<dbReference type="EMBL" id="BOCI01000495">
    <property type="protein sequence ID" value="GHW02124.1"/>
    <property type="molecule type" value="Genomic_DNA"/>
</dbReference>
<evidence type="ECO:0000313" key="3">
    <source>
        <dbReference type="EMBL" id="GHW02124.1"/>
    </source>
</evidence>
<name>A0ABQ3WAL2_9LACO</name>
<dbReference type="CDD" id="cd04647">
    <property type="entry name" value="LbH_MAT_like"/>
    <property type="match status" value="1"/>
</dbReference>
<evidence type="ECO:0000256" key="1">
    <source>
        <dbReference type="ARBA" id="ARBA00022679"/>
    </source>
</evidence>
<dbReference type="Gene3D" id="2.160.10.10">
    <property type="entry name" value="Hexapeptide repeat proteins"/>
    <property type="match status" value="1"/>
</dbReference>
<keyword evidence="2" id="KW-0677">Repeat</keyword>
<dbReference type="InterPro" id="IPR011004">
    <property type="entry name" value="Trimer_LpxA-like_sf"/>
</dbReference>
<dbReference type="Pfam" id="PF14602">
    <property type="entry name" value="Hexapep_2"/>
    <property type="match status" value="1"/>
</dbReference>
<evidence type="ECO:0000313" key="4">
    <source>
        <dbReference type="Proteomes" id="UP000616547"/>
    </source>
</evidence>
<reference evidence="4" key="1">
    <citation type="submission" date="2021-01" db="EMBL/GenBank/DDBJ databases">
        <title>Draft genome sequence of Nasalis larvatus strain YZ03.</title>
        <authorList>
            <person name="Suzuki-Hashido N."/>
            <person name="Tsuchida S."/>
            <person name="Hayakawa T."/>
        </authorList>
    </citation>
    <scope>NUCLEOTIDE SEQUENCE [LARGE SCALE GENOMIC DNA]</scope>
    <source>
        <strain evidence="4">YZ03</strain>
    </source>
</reference>
<protein>
    <recommendedName>
        <fullName evidence="5">Acyltransferase</fullName>
    </recommendedName>
</protein>
<sequence>MKKLFLGVRAIFFFVFLKLRYGNRCDLHIVNSIRGINKFELQSNATLKIGKFLMTQGPLYLKALPDANIIIGDNVFFNHNCSITAADSVIIGDNVTIANNVVIVDHDHVMDTVGVVQDRLTKAPVVIEDNAWIAANTTITKGVHIGTGAVVAAGAVVTHDVPAHTIAAGIPAKKIKSCI</sequence>
<organism evidence="3 4">
    <name type="scientific">Lactobacillus nasalidis</name>
    <dbReference type="NCBI Taxonomy" id="2797258"/>
    <lineage>
        <taxon>Bacteria</taxon>
        <taxon>Bacillati</taxon>
        <taxon>Bacillota</taxon>
        <taxon>Bacilli</taxon>
        <taxon>Lactobacillales</taxon>
        <taxon>Lactobacillaceae</taxon>
        <taxon>Lactobacillus</taxon>
    </lineage>
</organism>
<evidence type="ECO:0008006" key="5">
    <source>
        <dbReference type="Google" id="ProtNLM"/>
    </source>
</evidence>
<dbReference type="Proteomes" id="UP000616547">
    <property type="component" value="Unassembled WGS sequence"/>
</dbReference>
<keyword evidence="4" id="KW-1185">Reference proteome</keyword>
<evidence type="ECO:0000256" key="2">
    <source>
        <dbReference type="ARBA" id="ARBA00022737"/>
    </source>
</evidence>
<dbReference type="SUPFAM" id="SSF51161">
    <property type="entry name" value="Trimeric LpxA-like enzymes"/>
    <property type="match status" value="1"/>
</dbReference>
<dbReference type="RefSeq" id="WP_201331384.1">
    <property type="nucleotide sequence ID" value="NZ_BOCG01000507.1"/>
</dbReference>
<dbReference type="InterPro" id="IPR001451">
    <property type="entry name" value="Hexapep"/>
</dbReference>
<proteinExistence type="predicted"/>
<dbReference type="InterPro" id="IPR018357">
    <property type="entry name" value="Hexapep_transf_CS"/>
</dbReference>
<dbReference type="PANTHER" id="PTHR23416">
    <property type="entry name" value="SIALIC ACID SYNTHASE-RELATED"/>
    <property type="match status" value="1"/>
</dbReference>
<keyword evidence="1" id="KW-0808">Transferase</keyword>
<dbReference type="Pfam" id="PF00132">
    <property type="entry name" value="Hexapep"/>
    <property type="match status" value="1"/>
</dbReference>
<accession>A0ABQ3WAL2</accession>
<comment type="caution">
    <text evidence="3">The sequence shown here is derived from an EMBL/GenBank/DDBJ whole genome shotgun (WGS) entry which is preliminary data.</text>
</comment>
<dbReference type="InterPro" id="IPR051159">
    <property type="entry name" value="Hexapeptide_acetyltransf"/>
</dbReference>